<dbReference type="Proteomes" id="UP001054837">
    <property type="component" value="Unassembled WGS sequence"/>
</dbReference>
<sequence>MTRTKSQPPSLPPKITPIRVWPPSLCKQTAIHQLHGSIRQANPASISLLGGKHLLSYTFLHSGSSHQRSTQGDRYGDYQDIFTAKNAFILSFPSYIWRVVWVGWHSSRLLLQWWSVSRRWTRDTFCMLFLRVV</sequence>
<evidence type="ECO:0000313" key="2">
    <source>
        <dbReference type="Proteomes" id="UP001054837"/>
    </source>
</evidence>
<accession>A0AAV4P4H9</accession>
<protein>
    <submittedName>
        <fullName evidence="1">Uncharacterized protein</fullName>
    </submittedName>
</protein>
<gene>
    <name evidence="1" type="ORF">CDAR_177441</name>
</gene>
<dbReference type="AlphaFoldDB" id="A0AAV4P4H9"/>
<name>A0AAV4P4H9_9ARAC</name>
<keyword evidence="2" id="KW-1185">Reference proteome</keyword>
<reference evidence="1 2" key="1">
    <citation type="submission" date="2021-06" db="EMBL/GenBank/DDBJ databases">
        <title>Caerostris darwini draft genome.</title>
        <authorList>
            <person name="Kono N."/>
            <person name="Arakawa K."/>
        </authorList>
    </citation>
    <scope>NUCLEOTIDE SEQUENCE [LARGE SCALE GENOMIC DNA]</scope>
</reference>
<organism evidence="1 2">
    <name type="scientific">Caerostris darwini</name>
    <dbReference type="NCBI Taxonomy" id="1538125"/>
    <lineage>
        <taxon>Eukaryota</taxon>
        <taxon>Metazoa</taxon>
        <taxon>Ecdysozoa</taxon>
        <taxon>Arthropoda</taxon>
        <taxon>Chelicerata</taxon>
        <taxon>Arachnida</taxon>
        <taxon>Araneae</taxon>
        <taxon>Araneomorphae</taxon>
        <taxon>Entelegynae</taxon>
        <taxon>Araneoidea</taxon>
        <taxon>Araneidae</taxon>
        <taxon>Caerostris</taxon>
    </lineage>
</organism>
<dbReference type="EMBL" id="BPLQ01002278">
    <property type="protein sequence ID" value="GIX90933.1"/>
    <property type="molecule type" value="Genomic_DNA"/>
</dbReference>
<proteinExistence type="predicted"/>
<evidence type="ECO:0000313" key="1">
    <source>
        <dbReference type="EMBL" id="GIX90933.1"/>
    </source>
</evidence>
<comment type="caution">
    <text evidence="1">The sequence shown here is derived from an EMBL/GenBank/DDBJ whole genome shotgun (WGS) entry which is preliminary data.</text>
</comment>